<dbReference type="AlphaFoldDB" id="A0A8S3Z8B0"/>
<proteinExistence type="predicted"/>
<dbReference type="EMBL" id="CAJHNH020002121">
    <property type="protein sequence ID" value="CAG5125663.1"/>
    <property type="molecule type" value="Genomic_DNA"/>
</dbReference>
<keyword evidence="3" id="KW-1185">Reference proteome</keyword>
<feature type="transmembrane region" description="Helical" evidence="1">
    <location>
        <begin position="73"/>
        <end position="93"/>
    </location>
</feature>
<protein>
    <submittedName>
        <fullName evidence="2">Uncharacterized protein</fullName>
    </submittedName>
</protein>
<evidence type="ECO:0000313" key="3">
    <source>
        <dbReference type="Proteomes" id="UP000678393"/>
    </source>
</evidence>
<organism evidence="2 3">
    <name type="scientific">Candidula unifasciata</name>
    <dbReference type="NCBI Taxonomy" id="100452"/>
    <lineage>
        <taxon>Eukaryota</taxon>
        <taxon>Metazoa</taxon>
        <taxon>Spiralia</taxon>
        <taxon>Lophotrochozoa</taxon>
        <taxon>Mollusca</taxon>
        <taxon>Gastropoda</taxon>
        <taxon>Heterobranchia</taxon>
        <taxon>Euthyneura</taxon>
        <taxon>Panpulmonata</taxon>
        <taxon>Eupulmonata</taxon>
        <taxon>Stylommatophora</taxon>
        <taxon>Helicina</taxon>
        <taxon>Helicoidea</taxon>
        <taxon>Geomitridae</taxon>
        <taxon>Candidula</taxon>
    </lineage>
</organism>
<name>A0A8S3Z8B0_9EUPU</name>
<keyword evidence="1" id="KW-1133">Transmembrane helix</keyword>
<sequence>PECRKVLTDLAGHPCMVGEAYKWLVYSLQRSMEGLEFLGRVNSCPKGNTTVCTGQCPAQCPLAKTDDNDGSSVVGVTSVGLFLSLIHAVFWVMPVF</sequence>
<evidence type="ECO:0000256" key="1">
    <source>
        <dbReference type="SAM" id="Phobius"/>
    </source>
</evidence>
<keyword evidence="1" id="KW-0812">Transmembrane</keyword>
<keyword evidence="1" id="KW-0472">Membrane</keyword>
<accession>A0A8S3Z8B0</accession>
<feature type="non-terminal residue" evidence="2">
    <location>
        <position position="1"/>
    </location>
</feature>
<evidence type="ECO:0000313" key="2">
    <source>
        <dbReference type="EMBL" id="CAG5125663.1"/>
    </source>
</evidence>
<gene>
    <name evidence="2" type="ORF">CUNI_LOCUS11221</name>
</gene>
<reference evidence="2" key="1">
    <citation type="submission" date="2021-04" db="EMBL/GenBank/DDBJ databases">
        <authorList>
            <consortium name="Molecular Ecology Group"/>
        </authorList>
    </citation>
    <scope>NUCLEOTIDE SEQUENCE</scope>
</reference>
<dbReference type="Proteomes" id="UP000678393">
    <property type="component" value="Unassembled WGS sequence"/>
</dbReference>
<comment type="caution">
    <text evidence="2">The sequence shown here is derived from an EMBL/GenBank/DDBJ whole genome shotgun (WGS) entry which is preliminary data.</text>
</comment>